<dbReference type="STRING" id="710685.MycrhN_1011"/>
<dbReference type="AlphaFoldDB" id="G8RTY4"/>
<dbReference type="eggNOG" id="ENOG5033861">
    <property type="taxonomic scope" value="Bacteria"/>
</dbReference>
<dbReference type="KEGG" id="mrh:MycrhN_1011"/>
<accession>G8RTY4</accession>
<gene>
    <name evidence="1" type="ordered locus">MycrhN_1011</name>
</gene>
<sequence>MPDVYRAPMRSRRNDIDPQQTIDRALAIGLVGFGDAAADERLARRVARFADVADGSYVWTRDADGLYWLGRIKGPLVHDDDGASVDLVHVRPCRWLTDPVLEPDVPAAVLATFARGGRNFQQTHDPDVGEQTAAIWRERAGGSTDERP</sequence>
<dbReference type="HOGENOM" id="CLU_153013_0_0_11"/>
<dbReference type="Proteomes" id="UP000005442">
    <property type="component" value="Chromosome"/>
</dbReference>
<dbReference type="RefSeq" id="WP_014209452.1">
    <property type="nucleotide sequence ID" value="NC_016604.1"/>
</dbReference>
<organism evidence="1 2">
    <name type="scientific">Mycolicibacterium rhodesiae (strain NBB3)</name>
    <name type="common">Mycobacterium rhodesiae</name>
    <dbReference type="NCBI Taxonomy" id="710685"/>
    <lineage>
        <taxon>Bacteria</taxon>
        <taxon>Bacillati</taxon>
        <taxon>Actinomycetota</taxon>
        <taxon>Actinomycetes</taxon>
        <taxon>Mycobacteriales</taxon>
        <taxon>Mycobacteriaceae</taxon>
        <taxon>Mycolicibacterium</taxon>
    </lineage>
</organism>
<name>G8RTY4_MYCRN</name>
<proteinExistence type="predicted"/>
<dbReference type="OrthoDB" id="3786994at2"/>
<reference evidence="1 2" key="1">
    <citation type="submission" date="2011-12" db="EMBL/GenBank/DDBJ databases">
        <title>Complete sequence of Mycobacterium rhodesiae NBB3.</title>
        <authorList>
            <consortium name="US DOE Joint Genome Institute"/>
            <person name="Lucas S."/>
            <person name="Han J."/>
            <person name="Lapidus A."/>
            <person name="Cheng J.-F."/>
            <person name="Goodwin L."/>
            <person name="Pitluck S."/>
            <person name="Peters L."/>
            <person name="Mikhailova N."/>
            <person name="Gu W."/>
            <person name="Detter J.C."/>
            <person name="Han C."/>
            <person name="Tapia R."/>
            <person name="Land M."/>
            <person name="Hauser L."/>
            <person name="Kyrpides N."/>
            <person name="Ivanova N."/>
            <person name="Pagani I."/>
            <person name="Mattes T."/>
            <person name="Holmes A."/>
            <person name="Rutledge P."/>
            <person name="Paulsen I."/>
            <person name="Coleman N."/>
            <person name="Woyke T."/>
        </authorList>
    </citation>
    <scope>NUCLEOTIDE SEQUENCE [LARGE SCALE GENOMIC DNA]</scope>
    <source>
        <strain evidence="1 2">NBB3</strain>
    </source>
</reference>
<keyword evidence="2" id="KW-1185">Reference proteome</keyword>
<evidence type="ECO:0000313" key="2">
    <source>
        <dbReference type="Proteomes" id="UP000005442"/>
    </source>
</evidence>
<evidence type="ECO:0008006" key="3">
    <source>
        <dbReference type="Google" id="ProtNLM"/>
    </source>
</evidence>
<evidence type="ECO:0000313" key="1">
    <source>
        <dbReference type="EMBL" id="AEV71637.1"/>
    </source>
</evidence>
<protein>
    <recommendedName>
        <fullName evidence="3">GAF domain-containing protein</fullName>
    </recommendedName>
</protein>
<dbReference type="EMBL" id="CP003169">
    <property type="protein sequence ID" value="AEV71637.1"/>
    <property type="molecule type" value="Genomic_DNA"/>
</dbReference>
<dbReference type="PATRIC" id="fig|710685.3.peg.1020"/>